<feature type="binding site" evidence="11">
    <location>
        <position position="46"/>
    </location>
    <ligand>
        <name>[4Fe-4S] cluster</name>
        <dbReference type="ChEBI" id="CHEBI:49883"/>
    </ligand>
</feature>
<keyword evidence="9 11" id="KW-1015">Disulfide bond</keyword>
<evidence type="ECO:0000256" key="11">
    <source>
        <dbReference type="HAMAP-Rule" id="MF_01479"/>
    </source>
</evidence>
<reference evidence="13 14" key="1">
    <citation type="submission" date="2015-10" db="EMBL/GenBank/DDBJ databases">
        <title>Mycobacterium gordonae draft genome assembly.</title>
        <authorList>
            <person name="Ustinova V."/>
            <person name="Smirnova T."/>
            <person name="Blagodatskikh K."/>
            <person name="Varlamov D."/>
            <person name="Larionova E."/>
            <person name="Chernousova L."/>
        </authorList>
    </citation>
    <scope>NUCLEOTIDE SEQUENCE [LARGE SCALE GENOMIC DNA]</scope>
    <source>
        <strain evidence="13 14">CTRI 14-8773</strain>
    </source>
</reference>
<evidence type="ECO:0000256" key="10">
    <source>
        <dbReference type="ARBA" id="ARBA00023163"/>
    </source>
</evidence>
<comment type="caution">
    <text evidence="13">The sequence shown here is derived from an EMBL/GenBank/DDBJ whole genome shotgun (WGS) entry which is preliminary data.</text>
</comment>
<feature type="binding site" evidence="11">
    <location>
        <position position="20"/>
    </location>
    <ligand>
        <name>[4Fe-4S] cluster</name>
        <dbReference type="ChEBI" id="CHEBI:49883"/>
    </ligand>
</feature>
<organism evidence="13 14">
    <name type="scientific">Mycobacterium gordonae</name>
    <dbReference type="NCBI Taxonomy" id="1778"/>
    <lineage>
        <taxon>Bacteria</taxon>
        <taxon>Bacillati</taxon>
        <taxon>Actinomycetota</taxon>
        <taxon>Actinomycetes</taxon>
        <taxon>Mycobacteriales</taxon>
        <taxon>Mycobacteriaceae</taxon>
        <taxon>Mycobacterium</taxon>
    </lineage>
</organism>
<dbReference type="GO" id="GO:0051539">
    <property type="term" value="F:4 iron, 4 sulfur cluster binding"/>
    <property type="evidence" value="ECO:0007669"/>
    <property type="project" value="UniProtKB-UniRule"/>
</dbReference>
<dbReference type="InterPro" id="IPR034768">
    <property type="entry name" value="4FE4S_WBL"/>
</dbReference>
<feature type="binding site" evidence="11">
    <location>
        <position position="55"/>
    </location>
    <ligand>
        <name>[4Fe-4S] cluster</name>
        <dbReference type="ChEBI" id="CHEBI:49883"/>
    </ligand>
</feature>
<feature type="domain" description="4Fe-4S Wbl-type" evidence="12">
    <location>
        <begin position="19"/>
        <end position="79"/>
    </location>
</feature>
<dbReference type="EMBL" id="LKTM01000372">
    <property type="protein sequence ID" value="KQH75674.1"/>
    <property type="molecule type" value="Genomic_DNA"/>
</dbReference>
<keyword evidence="4 11" id="KW-0479">Metal-binding</keyword>
<keyword evidence="10 11" id="KW-0804">Transcription</keyword>
<comment type="PTM">
    <text evidence="11">The Fe-S cluster can be nitrosylated by nitric oxide (NO).</text>
</comment>
<accession>A0A0Q2LIQ1</accession>
<dbReference type="GO" id="GO:0046872">
    <property type="term" value="F:metal ion binding"/>
    <property type="evidence" value="ECO:0007669"/>
    <property type="project" value="UniProtKB-KW"/>
</dbReference>
<comment type="subcellular location">
    <subcellularLocation>
        <location evidence="1 11">Cytoplasm</location>
    </subcellularLocation>
</comment>
<dbReference type="GO" id="GO:0045454">
    <property type="term" value="P:cell redox homeostasis"/>
    <property type="evidence" value="ECO:0007669"/>
    <property type="project" value="TreeGrafter"/>
</dbReference>
<evidence type="ECO:0000256" key="5">
    <source>
        <dbReference type="ARBA" id="ARBA00023004"/>
    </source>
</evidence>
<keyword evidence="5 11" id="KW-0408">Iron</keyword>
<dbReference type="GO" id="GO:0005737">
    <property type="term" value="C:cytoplasm"/>
    <property type="evidence" value="ECO:0007669"/>
    <property type="project" value="UniProtKB-SubCell"/>
</dbReference>
<evidence type="ECO:0000313" key="13">
    <source>
        <dbReference type="EMBL" id="KQH75674.1"/>
    </source>
</evidence>
<dbReference type="InterPro" id="IPR003482">
    <property type="entry name" value="Whib"/>
</dbReference>
<evidence type="ECO:0000256" key="1">
    <source>
        <dbReference type="ARBA" id="ARBA00004496"/>
    </source>
</evidence>
<evidence type="ECO:0000256" key="4">
    <source>
        <dbReference type="ARBA" id="ARBA00022723"/>
    </source>
</evidence>
<dbReference type="GO" id="GO:0035731">
    <property type="term" value="F:dinitrosyl-iron complex binding"/>
    <property type="evidence" value="ECO:0007669"/>
    <property type="project" value="UniProtKB-UniRule"/>
</dbReference>
<evidence type="ECO:0000256" key="6">
    <source>
        <dbReference type="ARBA" id="ARBA00023014"/>
    </source>
</evidence>
<dbReference type="PANTHER" id="PTHR38839:SF4">
    <property type="entry name" value="TRANSCRIPTIONAL REGULATOR WHIB"/>
    <property type="match status" value="1"/>
</dbReference>
<keyword evidence="8 11" id="KW-0238">DNA-binding</keyword>
<dbReference type="Proteomes" id="UP000051677">
    <property type="component" value="Unassembled WGS sequence"/>
</dbReference>
<dbReference type="AlphaFoldDB" id="A0A0Q2LIQ1"/>
<dbReference type="PANTHER" id="PTHR38839">
    <property type="entry name" value="TRANSCRIPTIONAL REGULATOR WHID-RELATED"/>
    <property type="match status" value="1"/>
</dbReference>
<keyword evidence="11" id="KW-0963">Cytoplasm</keyword>
<dbReference type="Pfam" id="PF02467">
    <property type="entry name" value="Whib"/>
    <property type="match status" value="1"/>
</dbReference>
<evidence type="ECO:0000313" key="14">
    <source>
        <dbReference type="Proteomes" id="UP000051677"/>
    </source>
</evidence>
<dbReference type="GO" id="GO:0047134">
    <property type="term" value="F:protein-disulfide reductase [NAD(P)H] activity"/>
    <property type="evidence" value="ECO:0007669"/>
    <property type="project" value="TreeGrafter"/>
</dbReference>
<proteinExistence type="inferred from homology"/>
<dbReference type="PROSITE" id="PS51674">
    <property type="entry name" value="4FE4S_WBL"/>
    <property type="match status" value="1"/>
</dbReference>
<feature type="binding site" evidence="11">
    <location>
        <position position="49"/>
    </location>
    <ligand>
        <name>[4Fe-4S] cluster</name>
        <dbReference type="ChEBI" id="CHEBI:49883"/>
    </ligand>
</feature>
<protein>
    <recommendedName>
        <fullName evidence="11">Transcriptional regulator WhiB</fullName>
    </recommendedName>
</protein>
<comment type="similarity">
    <text evidence="2 11">Belongs to the WhiB family.</text>
</comment>
<keyword evidence="7 11" id="KW-0805">Transcription regulation</keyword>
<evidence type="ECO:0000256" key="2">
    <source>
        <dbReference type="ARBA" id="ARBA00006597"/>
    </source>
</evidence>
<evidence type="ECO:0000256" key="9">
    <source>
        <dbReference type="ARBA" id="ARBA00023157"/>
    </source>
</evidence>
<name>A0A0Q2LIQ1_MYCGO</name>
<keyword evidence="6 11" id="KW-0411">Iron-sulfur</keyword>
<evidence type="ECO:0000256" key="8">
    <source>
        <dbReference type="ARBA" id="ARBA00023125"/>
    </source>
</evidence>
<comment type="cofactor">
    <cofactor evidence="11">
        <name>[4Fe-4S] cluster</name>
        <dbReference type="ChEBI" id="CHEBI:49883"/>
    </cofactor>
    <text evidence="11">Binds 1 [4Fe-4S] cluster per subunit. Following nitrosylation of the [4Fe-4S] cluster binds 1 [4Fe-8(NO)] cluster per subunit.</text>
</comment>
<dbReference type="HAMAP" id="MF_01479">
    <property type="entry name" value="WhiB"/>
    <property type="match status" value="1"/>
</dbReference>
<comment type="function">
    <text evidence="11">Acts as a transcriptional regulator. Probably redox-responsive. The apo- but not holo-form probably binds DNA.</text>
</comment>
<gene>
    <name evidence="11" type="primary">whiB</name>
    <name evidence="13" type="ORF">AO501_25115</name>
</gene>
<dbReference type="GO" id="GO:0045892">
    <property type="term" value="P:negative regulation of DNA-templated transcription"/>
    <property type="evidence" value="ECO:0007669"/>
    <property type="project" value="TreeGrafter"/>
</dbReference>
<dbReference type="GO" id="GO:0003677">
    <property type="term" value="F:DNA binding"/>
    <property type="evidence" value="ECO:0007669"/>
    <property type="project" value="UniProtKB-UniRule"/>
</dbReference>
<dbReference type="OrthoDB" id="4382099at2"/>
<evidence type="ECO:0000256" key="3">
    <source>
        <dbReference type="ARBA" id="ARBA00022485"/>
    </source>
</evidence>
<keyword evidence="3 11" id="KW-0004">4Fe-4S</keyword>
<sequence>MIADPPYPHGTLDWQAQALCRRTTPDLLQAFFPGRGKRHDTAKDICSVCEVTAECLAFAIANDEMHGIWGGKNPRERRKLAELKAVS</sequence>
<evidence type="ECO:0000256" key="7">
    <source>
        <dbReference type="ARBA" id="ARBA00023015"/>
    </source>
</evidence>
<comment type="PTM">
    <text evidence="11">Upon Fe-S cluster removal intramolecular disulfide bonds are formed.</text>
</comment>
<evidence type="ECO:0000259" key="12">
    <source>
        <dbReference type="PROSITE" id="PS51674"/>
    </source>
</evidence>